<dbReference type="EMBL" id="CAJVAX010000017">
    <property type="protein sequence ID" value="CAG7643900.1"/>
    <property type="molecule type" value="Genomic_DNA"/>
</dbReference>
<feature type="compositionally biased region" description="Basic residues" evidence="1">
    <location>
        <begin position="195"/>
        <end position="210"/>
    </location>
</feature>
<organism evidence="2 3">
    <name type="scientific">Actinacidiphila bryophytorum</name>
    <dbReference type="NCBI Taxonomy" id="1436133"/>
    <lineage>
        <taxon>Bacteria</taxon>
        <taxon>Bacillati</taxon>
        <taxon>Actinomycetota</taxon>
        <taxon>Actinomycetes</taxon>
        <taxon>Kitasatosporales</taxon>
        <taxon>Streptomycetaceae</taxon>
        <taxon>Actinacidiphila</taxon>
    </lineage>
</organism>
<accession>A0A9W4H1W1</accession>
<feature type="compositionally biased region" description="Basic residues" evidence="1">
    <location>
        <begin position="57"/>
        <end position="73"/>
    </location>
</feature>
<dbReference type="AlphaFoldDB" id="A0A9W4H1W1"/>
<feature type="compositionally biased region" description="Basic residues" evidence="1">
    <location>
        <begin position="312"/>
        <end position="322"/>
    </location>
</feature>
<feature type="region of interest" description="Disordered" evidence="1">
    <location>
        <begin position="53"/>
        <end position="137"/>
    </location>
</feature>
<feature type="region of interest" description="Disordered" evidence="1">
    <location>
        <begin position="309"/>
        <end position="350"/>
    </location>
</feature>
<gene>
    <name evidence="2" type="ORF">SBRY_30925</name>
</gene>
<feature type="region of interest" description="Disordered" evidence="1">
    <location>
        <begin position="153"/>
        <end position="271"/>
    </location>
</feature>
<evidence type="ECO:0000313" key="3">
    <source>
        <dbReference type="Proteomes" id="UP001153328"/>
    </source>
</evidence>
<feature type="compositionally biased region" description="Basic and acidic residues" evidence="1">
    <location>
        <begin position="74"/>
        <end position="87"/>
    </location>
</feature>
<protein>
    <submittedName>
        <fullName evidence="2">Uncharacterized protein</fullName>
    </submittedName>
</protein>
<proteinExistence type="predicted"/>
<feature type="compositionally biased region" description="Basic and acidic residues" evidence="1">
    <location>
        <begin position="170"/>
        <end position="179"/>
    </location>
</feature>
<dbReference type="Proteomes" id="UP001153328">
    <property type="component" value="Unassembled WGS sequence"/>
</dbReference>
<evidence type="ECO:0000313" key="2">
    <source>
        <dbReference type="EMBL" id="CAG7643900.1"/>
    </source>
</evidence>
<name>A0A9W4H1W1_9ACTN</name>
<comment type="caution">
    <text evidence="2">The sequence shown here is derived from an EMBL/GenBank/DDBJ whole genome shotgun (WGS) entry which is preliminary data.</text>
</comment>
<evidence type="ECO:0000256" key="1">
    <source>
        <dbReference type="SAM" id="MobiDB-lite"/>
    </source>
</evidence>
<reference evidence="2" key="1">
    <citation type="submission" date="2021-06" db="EMBL/GenBank/DDBJ databases">
        <authorList>
            <person name="Arsene-Ploetze F."/>
        </authorList>
    </citation>
    <scope>NUCLEOTIDE SEQUENCE</scope>
    <source>
        <strain evidence="2">SBRY1</strain>
    </source>
</reference>
<feature type="compositionally biased region" description="Basic and acidic residues" evidence="1">
    <location>
        <begin position="127"/>
        <end position="136"/>
    </location>
</feature>
<keyword evidence="3" id="KW-1185">Reference proteome</keyword>
<sequence length="350" mass="40449">MGSGRPRPELQRRQGHVEAAAVHRLGHPHADAVRAGLHRRQLLLHAVALGGADLRPQRRQQHGDRHLHRGHRPLRTDQRHRQLRLERGPAVGPVGLPGRRHQPVVGDPRGQPVLAHLRGPGARHHQQRPEPDGDQHRFRRRLDRLGQRLGRLLADQHLRQLPGRRRRLHGRGEVRPDRVRHPHRHPDHHQQRDRQPHHRGPHRHRNRHGQHQPGGRPADQRVQPHRRLPVLEPHRRQPGQLLGERQQRLPAVGAGRPGLRPERRQGRPAAAGRLGLAQRDAVGHRKYRRQQLQHPQAVRVLRLHAGREQHRHDHLHRGHRALRPGDGHRQRRLARGPAVRTAGVELLKRA</sequence>